<dbReference type="RefSeq" id="XP_020437574.1">
    <property type="nucleotide sequence ID" value="XM_020572431.1"/>
</dbReference>
<evidence type="ECO:0000313" key="3">
    <source>
        <dbReference type="Proteomes" id="UP000001396"/>
    </source>
</evidence>
<dbReference type="Pfam" id="PF00583">
    <property type="entry name" value="Acetyltransf_1"/>
    <property type="match status" value="1"/>
</dbReference>
<evidence type="ECO:0000259" key="1">
    <source>
        <dbReference type="PROSITE" id="PS51186"/>
    </source>
</evidence>
<sequence>MLTTYKKRSAAFRLERHRLEMDAGNIVIREAVVDDVKAICEIYGHYVRESVATFEEVVPTLDDMLSRFNSLKADGMPYFVAEQAAVDNSVSPVIVGYCYAGLYRTRSAYRYTLEDSIYLDPNYRARGVGSMLLRRLIDESTKRGFRQMIAVIGGSDNLGSIKLHERLGFKHKHILYSVGLKFEKWVDVVTLQLELGEGSTSIPTQNQP</sequence>
<dbReference type="InterPro" id="IPR016181">
    <property type="entry name" value="Acyl_CoA_acyltransferase"/>
</dbReference>
<keyword evidence="3" id="KW-1185">Reference proteome</keyword>
<dbReference type="InterPro" id="IPR000182">
    <property type="entry name" value="GNAT_dom"/>
</dbReference>
<dbReference type="Gene3D" id="3.40.630.30">
    <property type="match status" value="1"/>
</dbReference>
<reference evidence="2 3" key="1">
    <citation type="journal article" date="2011" name="Genome Res.">
        <title>Phylogeny-wide analysis of social amoeba genomes highlights ancient origins for complex intercellular communication.</title>
        <authorList>
            <person name="Heidel A.J."/>
            <person name="Lawal H.M."/>
            <person name="Felder M."/>
            <person name="Schilde C."/>
            <person name="Helps N.R."/>
            <person name="Tunggal B."/>
            <person name="Rivero F."/>
            <person name="John U."/>
            <person name="Schleicher M."/>
            <person name="Eichinger L."/>
            <person name="Platzer M."/>
            <person name="Noegel A.A."/>
            <person name="Schaap P."/>
            <person name="Gloeckner G."/>
        </authorList>
    </citation>
    <scope>NUCLEOTIDE SEQUENCE [LARGE SCALE GENOMIC DNA]</scope>
    <source>
        <strain evidence="3">ATCC 26659 / Pp 5 / PN500</strain>
    </source>
</reference>
<accession>D3AZ83</accession>
<dbReference type="PROSITE" id="PS51186">
    <property type="entry name" value="GNAT"/>
    <property type="match status" value="1"/>
</dbReference>
<dbReference type="Proteomes" id="UP000001396">
    <property type="component" value="Unassembled WGS sequence"/>
</dbReference>
<comment type="caution">
    <text evidence="2">The sequence shown here is derived from an EMBL/GenBank/DDBJ whole genome shotgun (WGS) entry which is preliminary data.</text>
</comment>
<proteinExistence type="predicted"/>
<feature type="domain" description="N-acetyltransferase" evidence="1">
    <location>
        <begin position="26"/>
        <end position="192"/>
    </location>
</feature>
<organism evidence="2 3">
    <name type="scientific">Heterostelium pallidum (strain ATCC 26659 / Pp 5 / PN500)</name>
    <name type="common">Cellular slime mold</name>
    <name type="synonym">Polysphondylium pallidum</name>
    <dbReference type="NCBI Taxonomy" id="670386"/>
    <lineage>
        <taxon>Eukaryota</taxon>
        <taxon>Amoebozoa</taxon>
        <taxon>Evosea</taxon>
        <taxon>Eumycetozoa</taxon>
        <taxon>Dictyostelia</taxon>
        <taxon>Acytosteliales</taxon>
        <taxon>Acytosteliaceae</taxon>
        <taxon>Heterostelium</taxon>
    </lineage>
</organism>
<dbReference type="PANTHER" id="PTHR43072:SF8">
    <property type="entry name" value="ACYLTRANSFERASE FABY-RELATED"/>
    <property type="match status" value="1"/>
</dbReference>
<gene>
    <name evidence="2" type="ORF">PPL_01423</name>
</gene>
<dbReference type="AlphaFoldDB" id="D3AZ83"/>
<dbReference type="CDD" id="cd04301">
    <property type="entry name" value="NAT_SF"/>
    <property type="match status" value="1"/>
</dbReference>
<evidence type="ECO:0000313" key="2">
    <source>
        <dbReference type="EMBL" id="EFA85466.1"/>
    </source>
</evidence>
<dbReference type="SUPFAM" id="SSF55729">
    <property type="entry name" value="Acyl-CoA N-acyltransferases (Nat)"/>
    <property type="match status" value="1"/>
</dbReference>
<dbReference type="EMBL" id="ADBJ01000007">
    <property type="protein sequence ID" value="EFA85466.1"/>
    <property type="molecule type" value="Genomic_DNA"/>
</dbReference>
<protein>
    <recommendedName>
        <fullName evidence="1">N-acetyltransferase domain-containing protein</fullName>
    </recommendedName>
</protein>
<dbReference type="PANTHER" id="PTHR43072">
    <property type="entry name" value="N-ACETYLTRANSFERASE"/>
    <property type="match status" value="1"/>
</dbReference>
<dbReference type="STRING" id="670386.D3AZ83"/>
<dbReference type="GO" id="GO:0016747">
    <property type="term" value="F:acyltransferase activity, transferring groups other than amino-acyl groups"/>
    <property type="evidence" value="ECO:0007669"/>
    <property type="project" value="InterPro"/>
</dbReference>
<dbReference type="GeneID" id="31356951"/>
<dbReference type="OMA" id="RTAYDWT"/>
<name>D3AZ83_HETP5</name>
<dbReference type="InParanoid" id="D3AZ83"/>